<accession>A0A0A2M8I6</accession>
<dbReference type="eggNOG" id="COG1075">
    <property type="taxonomic scope" value="Bacteria"/>
</dbReference>
<protein>
    <recommendedName>
        <fullName evidence="1">DUF2779 domain-containing protein</fullName>
    </recommendedName>
</protein>
<evidence type="ECO:0000313" key="2">
    <source>
        <dbReference type="EMBL" id="KGO88992.1"/>
    </source>
</evidence>
<evidence type="ECO:0000259" key="1">
    <source>
        <dbReference type="Pfam" id="PF11074"/>
    </source>
</evidence>
<dbReference type="AlphaFoldDB" id="A0A0A2M8I6"/>
<gene>
    <name evidence="2" type="ORF">Q764_10330</name>
</gene>
<name>A0A0A2M8I6_9FLAO</name>
<dbReference type="STRING" id="1121899.GCA_000430025_02280"/>
<dbReference type="Pfam" id="PF11074">
    <property type="entry name" value="DUF2779"/>
    <property type="match status" value="1"/>
</dbReference>
<feature type="domain" description="DUF2779" evidence="1">
    <location>
        <begin position="377"/>
        <end position="523"/>
    </location>
</feature>
<evidence type="ECO:0000313" key="3">
    <source>
        <dbReference type="Proteomes" id="UP000030121"/>
    </source>
</evidence>
<dbReference type="RefSeq" id="WP_026980699.1">
    <property type="nucleotide sequence ID" value="NZ_AUCZ01000011.1"/>
</dbReference>
<keyword evidence="3" id="KW-1185">Reference proteome</keyword>
<dbReference type="InterPro" id="IPR021301">
    <property type="entry name" value="DUF2779"/>
</dbReference>
<sequence length="656" mass="75598">MKPLTKSRFKTALECPNKLFFTSKKEYANNKSEDPFLQALASGGFQVEALARLHYPNGIFIDTENYEYEKAVQLTQEALKQENVVIYEAAFQFEGLFIRTDIIVKTGNTIKLIEVKAKSFNPNEDHNFVGARGGLVSSWKSYLFDLAFQKYVAQKAFPDFKFEAYLLMADKTKKAAIDGLNQLFRIPNNGNPRTDIIKRVNSINEIGNSVLSETNVDNIVNDIIRDKYKYYENLNFEEAITTFKNAYQEDRYLNWPIQFSACKNCEFKATPEQEKEGMLSGFKHCFSKQLNWTENEFNKPNAMQIWNFRGKNLMEENRLLMEQITEEDINIKPEAGRMSPSERQWIQVEKAINKDTSIYVEKESLKQEMDKWKFPLHFIDFETSTVALPFTAGRKPYEQVAFQFSHHTYNEDGTIEHQSQYINNTPGEFPNFIFARALQAAIGKDNGTIFKFATHENTIINAIISQLEESNETDKNELITFLKTISIANKNHAQPWEGDRNMVDLCKVVKDYYYNPLTKGSNSIKAVLPASLNTSEFLKAKYSQPIGNINLSSHNFPANHVWLQLEEESVINPYKTLPPLFDNWEETDLEENVSDMENIADGGAALTAYAKLQYVDMTPNERDEITKGLLKYCELDTLAMVMIYEHFLHDIINKPN</sequence>
<dbReference type="Proteomes" id="UP000030121">
    <property type="component" value="Unassembled WGS sequence"/>
</dbReference>
<proteinExistence type="predicted"/>
<reference evidence="2 3" key="1">
    <citation type="submission" date="2013-09" db="EMBL/GenBank/DDBJ databases">
        <authorList>
            <person name="Zeng Z."/>
            <person name="Chen C."/>
        </authorList>
    </citation>
    <scope>NUCLEOTIDE SEQUENCE [LARGE SCALE GENOMIC DNA]</scope>
    <source>
        <strain evidence="2 3">GH29-5</strain>
    </source>
</reference>
<dbReference type="OrthoDB" id="9783873at2"/>
<comment type="caution">
    <text evidence="2">The sequence shown here is derived from an EMBL/GenBank/DDBJ whole genome shotgun (WGS) entry which is preliminary data.</text>
</comment>
<dbReference type="EMBL" id="JRLW01000013">
    <property type="protein sequence ID" value="KGO88992.1"/>
    <property type="molecule type" value="Genomic_DNA"/>
</dbReference>
<organism evidence="2 3">
    <name type="scientific">Flavobacterium suncheonense GH29-5 = DSM 17707</name>
    <dbReference type="NCBI Taxonomy" id="1121899"/>
    <lineage>
        <taxon>Bacteria</taxon>
        <taxon>Pseudomonadati</taxon>
        <taxon>Bacteroidota</taxon>
        <taxon>Flavobacteriia</taxon>
        <taxon>Flavobacteriales</taxon>
        <taxon>Flavobacteriaceae</taxon>
        <taxon>Flavobacterium</taxon>
    </lineage>
</organism>